<organism evidence="2">
    <name type="scientific">Arundo donax</name>
    <name type="common">Giant reed</name>
    <name type="synonym">Donax arundinaceus</name>
    <dbReference type="NCBI Taxonomy" id="35708"/>
    <lineage>
        <taxon>Eukaryota</taxon>
        <taxon>Viridiplantae</taxon>
        <taxon>Streptophyta</taxon>
        <taxon>Embryophyta</taxon>
        <taxon>Tracheophyta</taxon>
        <taxon>Spermatophyta</taxon>
        <taxon>Magnoliopsida</taxon>
        <taxon>Liliopsida</taxon>
        <taxon>Poales</taxon>
        <taxon>Poaceae</taxon>
        <taxon>PACMAD clade</taxon>
        <taxon>Arundinoideae</taxon>
        <taxon>Arundineae</taxon>
        <taxon>Arundo</taxon>
    </lineage>
</organism>
<dbReference type="NCBIfam" id="TIGR01565">
    <property type="entry name" value="homeo_ZF_HD"/>
    <property type="match status" value="1"/>
</dbReference>
<feature type="compositionally biased region" description="Pro residues" evidence="1">
    <location>
        <begin position="53"/>
        <end position="83"/>
    </location>
</feature>
<dbReference type="GO" id="GO:0003700">
    <property type="term" value="F:DNA-binding transcription factor activity"/>
    <property type="evidence" value="ECO:0007669"/>
    <property type="project" value="TreeGrafter"/>
</dbReference>
<dbReference type="GO" id="GO:0050793">
    <property type="term" value="P:regulation of developmental process"/>
    <property type="evidence" value="ECO:0007669"/>
    <property type="project" value="TreeGrafter"/>
</dbReference>
<reference evidence="2" key="1">
    <citation type="submission" date="2014-09" db="EMBL/GenBank/DDBJ databases">
        <authorList>
            <person name="Magalhaes I.L.F."/>
            <person name="Oliveira U."/>
            <person name="Santos F.R."/>
            <person name="Vidigal T.H.D.A."/>
            <person name="Brescovit A.D."/>
            <person name="Santos A.J."/>
        </authorList>
    </citation>
    <scope>NUCLEOTIDE SEQUENCE</scope>
    <source>
        <tissue evidence="2">Shoot tissue taken approximately 20 cm above the soil surface</tissue>
    </source>
</reference>
<sequence>MLEFAERVGWRLQKLDDAMVQAFCQEIGVKRRVLKVWMHNNKHNLATKRLQASPPPPQMPVPMPAMAPPPMPVPMSAMAPPPTTTQQPGPSYHIGTSSPPPLKLE</sequence>
<dbReference type="GO" id="GO:0005634">
    <property type="term" value="C:nucleus"/>
    <property type="evidence" value="ECO:0007669"/>
    <property type="project" value="TreeGrafter"/>
</dbReference>
<dbReference type="PANTHER" id="PTHR31948:SF163">
    <property type="entry name" value="ZINC-FINGER HOMEODOMAIN PROTEIN 3"/>
    <property type="match status" value="1"/>
</dbReference>
<evidence type="ECO:0000313" key="2">
    <source>
        <dbReference type="EMBL" id="JAD90748.1"/>
    </source>
</evidence>
<dbReference type="PANTHER" id="PTHR31948">
    <property type="entry name" value="ZINC-FINGER HOMEODOMAIN PROTEIN 2"/>
    <property type="match status" value="1"/>
</dbReference>
<dbReference type="SUPFAM" id="SSF46689">
    <property type="entry name" value="Homeodomain-like"/>
    <property type="match status" value="1"/>
</dbReference>
<proteinExistence type="predicted"/>
<name>A0A0A9DVM4_ARUDO</name>
<dbReference type="Gene3D" id="1.10.10.60">
    <property type="entry name" value="Homeodomain-like"/>
    <property type="match status" value="1"/>
</dbReference>
<feature type="compositionally biased region" description="Polar residues" evidence="1">
    <location>
        <begin position="84"/>
        <end position="97"/>
    </location>
</feature>
<dbReference type="GO" id="GO:0000976">
    <property type="term" value="F:transcription cis-regulatory region binding"/>
    <property type="evidence" value="ECO:0007669"/>
    <property type="project" value="TreeGrafter"/>
</dbReference>
<dbReference type="InterPro" id="IPR006455">
    <property type="entry name" value="Homeodomain_ZF_HD"/>
</dbReference>
<accession>A0A0A9DVM4</accession>
<feature type="region of interest" description="Disordered" evidence="1">
    <location>
        <begin position="45"/>
        <end position="105"/>
    </location>
</feature>
<dbReference type="InterPro" id="IPR009057">
    <property type="entry name" value="Homeodomain-like_sf"/>
</dbReference>
<dbReference type="AlphaFoldDB" id="A0A0A9DVM4"/>
<reference evidence="2" key="2">
    <citation type="journal article" date="2015" name="Data Brief">
        <title>Shoot transcriptome of the giant reed, Arundo donax.</title>
        <authorList>
            <person name="Barrero R.A."/>
            <person name="Guerrero F.D."/>
            <person name="Moolhuijzen P."/>
            <person name="Goolsby J.A."/>
            <person name="Tidwell J."/>
            <person name="Bellgard S.E."/>
            <person name="Bellgard M.I."/>
        </authorList>
    </citation>
    <scope>NUCLEOTIDE SEQUENCE</scope>
    <source>
        <tissue evidence="2">Shoot tissue taken approximately 20 cm above the soil surface</tissue>
    </source>
</reference>
<protein>
    <recommendedName>
        <fullName evidence="3">ZF-HD dimerization-type domain-containing protein</fullName>
    </recommendedName>
</protein>
<evidence type="ECO:0008006" key="3">
    <source>
        <dbReference type="Google" id="ProtNLM"/>
    </source>
</evidence>
<dbReference type="EMBL" id="GBRH01207147">
    <property type="protein sequence ID" value="JAD90748.1"/>
    <property type="molecule type" value="Transcribed_RNA"/>
</dbReference>
<evidence type="ECO:0000256" key="1">
    <source>
        <dbReference type="SAM" id="MobiDB-lite"/>
    </source>
</evidence>